<evidence type="ECO:0000256" key="9">
    <source>
        <dbReference type="ARBA" id="ARBA00023211"/>
    </source>
</evidence>
<comment type="similarity">
    <text evidence="2 12">Belongs to the alpha-IPM synthase/homocitrate synthase family. LeuA type 1 subfamily.</text>
</comment>
<evidence type="ECO:0000256" key="6">
    <source>
        <dbReference type="ARBA" id="ARBA00022605"/>
    </source>
</evidence>
<evidence type="ECO:0000256" key="11">
    <source>
        <dbReference type="ARBA" id="ARBA00029993"/>
    </source>
</evidence>
<dbReference type="InterPro" id="IPR059216">
    <property type="entry name" value="LeuA_carph_isopro_dom"/>
</dbReference>
<feature type="domain" description="Pyruvate carboxyltransferase" evidence="13">
    <location>
        <begin position="89"/>
        <end position="351"/>
    </location>
</feature>
<organism evidence="14 15">
    <name type="scientific">Snodgrassella alvi SCGC AB-598-J21</name>
    <dbReference type="NCBI Taxonomy" id="1385367"/>
    <lineage>
        <taxon>Bacteria</taxon>
        <taxon>Pseudomonadati</taxon>
        <taxon>Pseudomonadota</taxon>
        <taxon>Betaproteobacteria</taxon>
        <taxon>Neisseriales</taxon>
        <taxon>Neisseriaceae</taxon>
        <taxon>Snodgrassella</taxon>
    </lineage>
</organism>
<accession>A0A074VB65</accession>
<dbReference type="Gene3D" id="3.20.20.70">
    <property type="entry name" value="Aldolase class I"/>
    <property type="match status" value="1"/>
</dbReference>
<proteinExistence type="inferred from homology"/>
<dbReference type="PROSITE" id="PS50991">
    <property type="entry name" value="PYR_CT"/>
    <property type="match status" value="1"/>
</dbReference>
<keyword evidence="10 12" id="KW-0100">Branched-chain amino acid biosynthesis</keyword>
<dbReference type="NCBIfam" id="NF002086">
    <property type="entry name" value="PRK00915.1-3"/>
    <property type="match status" value="1"/>
</dbReference>
<protein>
    <recommendedName>
        <fullName evidence="4 12">2-isopropylmalate synthase</fullName>
        <ecNumber evidence="3 12">2.3.3.13</ecNumber>
    </recommendedName>
    <alternativeName>
        <fullName evidence="11 12">Alpha-IPM synthase</fullName>
    </alternativeName>
    <alternativeName>
        <fullName evidence="12">Alpha-isopropylmalate synthase</fullName>
    </alternativeName>
</protein>
<dbReference type="InterPro" id="IPR036230">
    <property type="entry name" value="LeuA_allosteric_dom_sf"/>
</dbReference>
<evidence type="ECO:0000256" key="8">
    <source>
        <dbReference type="ARBA" id="ARBA00022723"/>
    </source>
</evidence>
<evidence type="ECO:0000256" key="4">
    <source>
        <dbReference type="ARBA" id="ARBA00018198"/>
    </source>
</evidence>
<dbReference type="PROSITE" id="PS00816">
    <property type="entry name" value="AIPM_HOMOCIT_SYNTH_2"/>
    <property type="match status" value="1"/>
</dbReference>
<reference evidence="14 15" key="1">
    <citation type="journal article" date="2014" name="PLoS Genet.">
        <title>Hidden diversity in honey bee gut symbionts detected by single-cell genomics.</title>
        <authorList>
            <person name="Engel P."/>
            <person name="Stepanauskas R."/>
            <person name="Moran N."/>
        </authorList>
    </citation>
    <scope>NUCLEOTIDE SEQUENCE [LARGE SCALE GENOMIC DNA]</scope>
    <source>
        <strain evidence="14 15">SCGC AB-598-J21</strain>
    </source>
</reference>
<keyword evidence="6 12" id="KW-0028">Amino-acid biosynthesis</keyword>
<keyword evidence="9 12" id="KW-0464">Manganese</keyword>
<feature type="region of interest" description="Regulatory domain" evidence="12">
    <location>
        <begin position="477"/>
        <end position="596"/>
    </location>
</feature>
<dbReference type="Pfam" id="PF22617">
    <property type="entry name" value="HCS_D2"/>
    <property type="match status" value="1"/>
</dbReference>
<dbReference type="GO" id="GO:0009098">
    <property type="term" value="P:L-leucine biosynthetic process"/>
    <property type="evidence" value="ECO:0007669"/>
    <property type="project" value="UniProtKB-UniRule"/>
</dbReference>
<feature type="binding site" evidence="12">
    <location>
        <position position="322"/>
    </location>
    <ligand>
        <name>Mn(2+)</name>
        <dbReference type="ChEBI" id="CHEBI:29035"/>
    </ligand>
</feature>
<dbReference type="EC" id="2.3.3.13" evidence="3 12"/>
<dbReference type="PANTHER" id="PTHR10277:SF9">
    <property type="entry name" value="2-ISOPROPYLMALATE SYNTHASE 1, CHLOROPLASTIC-RELATED"/>
    <property type="match status" value="1"/>
</dbReference>
<dbReference type="GO" id="GO:0005829">
    <property type="term" value="C:cytosol"/>
    <property type="evidence" value="ECO:0007669"/>
    <property type="project" value="TreeGrafter"/>
</dbReference>
<evidence type="ECO:0000313" key="14">
    <source>
        <dbReference type="EMBL" id="KEQ01117.1"/>
    </source>
</evidence>
<feature type="binding site" evidence="12">
    <location>
        <position position="288"/>
    </location>
    <ligand>
        <name>Mn(2+)</name>
        <dbReference type="ChEBI" id="CHEBI:29035"/>
    </ligand>
</feature>
<dbReference type="FunFam" id="3.20.20.70:FF:000010">
    <property type="entry name" value="2-isopropylmalate synthase"/>
    <property type="match status" value="1"/>
</dbReference>
<evidence type="ECO:0000313" key="15">
    <source>
        <dbReference type="Proteomes" id="UP000027644"/>
    </source>
</evidence>
<dbReference type="UniPathway" id="UPA00048">
    <property type="reaction ID" value="UER00070"/>
</dbReference>
<dbReference type="Pfam" id="PF08502">
    <property type="entry name" value="LeuA_dimer"/>
    <property type="match status" value="1"/>
</dbReference>
<keyword evidence="12" id="KW-0963">Cytoplasm</keyword>
<keyword evidence="7 12" id="KW-0808">Transferase</keyword>
<evidence type="ECO:0000256" key="2">
    <source>
        <dbReference type="ARBA" id="ARBA00009396"/>
    </source>
</evidence>
<evidence type="ECO:0000256" key="12">
    <source>
        <dbReference type="HAMAP-Rule" id="MF_01025"/>
    </source>
</evidence>
<comment type="catalytic activity">
    <reaction evidence="12">
        <text>3-methyl-2-oxobutanoate + acetyl-CoA + H2O = (2S)-2-isopropylmalate + CoA + H(+)</text>
        <dbReference type="Rhea" id="RHEA:21524"/>
        <dbReference type="ChEBI" id="CHEBI:1178"/>
        <dbReference type="ChEBI" id="CHEBI:11851"/>
        <dbReference type="ChEBI" id="CHEBI:15377"/>
        <dbReference type="ChEBI" id="CHEBI:15378"/>
        <dbReference type="ChEBI" id="CHEBI:57287"/>
        <dbReference type="ChEBI" id="CHEBI:57288"/>
        <dbReference type="EC" id="2.3.3.13"/>
    </reaction>
</comment>
<dbReference type="NCBIfam" id="TIGR00973">
    <property type="entry name" value="leuA_bact"/>
    <property type="match status" value="1"/>
</dbReference>
<dbReference type="Pfam" id="PF00682">
    <property type="entry name" value="HMGL-like"/>
    <property type="match status" value="1"/>
</dbReference>
<evidence type="ECO:0000256" key="5">
    <source>
        <dbReference type="ARBA" id="ARBA00022430"/>
    </source>
</evidence>
<keyword evidence="5 12" id="KW-0432">Leucine biosynthesis</keyword>
<dbReference type="PROSITE" id="PS00815">
    <property type="entry name" value="AIPM_HOMOCIT_SYNTH_1"/>
    <property type="match status" value="1"/>
</dbReference>
<feature type="binding site" evidence="12">
    <location>
        <position position="98"/>
    </location>
    <ligand>
        <name>Mn(2+)</name>
        <dbReference type="ChEBI" id="CHEBI:29035"/>
    </ligand>
</feature>
<evidence type="ECO:0000259" key="13">
    <source>
        <dbReference type="PROSITE" id="PS50991"/>
    </source>
</evidence>
<dbReference type="SUPFAM" id="SSF51569">
    <property type="entry name" value="Aldolase"/>
    <property type="match status" value="1"/>
</dbReference>
<dbReference type="InterPro" id="IPR002034">
    <property type="entry name" value="AIPM/Hcit_synth_CS"/>
</dbReference>
<dbReference type="NCBIfam" id="NF002087">
    <property type="entry name" value="PRK00915.1-4"/>
    <property type="match status" value="1"/>
</dbReference>
<dbReference type="SUPFAM" id="SSF110921">
    <property type="entry name" value="2-isopropylmalate synthase LeuA, allosteric (dimerisation) domain"/>
    <property type="match status" value="1"/>
</dbReference>
<dbReference type="Gene3D" id="1.10.238.260">
    <property type="match status" value="1"/>
</dbReference>
<dbReference type="Proteomes" id="UP000027644">
    <property type="component" value="Unassembled WGS sequence"/>
</dbReference>
<name>A0A074VB65_9NEIS</name>
<gene>
    <name evidence="12" type="primary">leuA</name>
    <name evidence="14" type="ORF">SASC598J21_011140</name>
</gene>
<evidence type="ECO:0000256" key="7">
    <source>
        <dbReference type="ARBA" id="ARBA00022679"/>
    </source>
</evidence>
<dbReference type="GO" id="GO:0003852">
    <property type="term" value="F:2-isopropylmalate synthase activity"/>
    <property type="evidence" value="ECO:0007669"/>
    <property type="project" value="UniProtKB-UniRule"/>
</dbReference>
<dbReference type="InterPro" id="IPR005671">
    <property type="entry name" value="LeuA_bact_synth"/>
</dbReference>
<dbReference type="CDD" id="cd07940">
    <property type="entry name" value="DRE_TIM_IPMS"/>
    <property type="match status" value="1"/>
</dbReference>
<sequence>MQLNIDRLIAYFGGVNALAEALKQHYPDNAASTAAIYKWRKRGSLPLNQLQKIILMAEKQNKPLDINAFMQHNNTTLERPRMTSTNNRVIIFDTTLRDGEQSPGAAMTKEEKIRIARQLEKLGVDVIEAGFAAASPGDFDAIHSIAEIIQNATVCSLSRANERDVRKAGEAIAPAKRKRIHTFIATSPLHMEHKLRMKPQQVKETAVKAVKIAREYTNDVEFSCEDALRSDINFLAEICQAVIEAGATTINIPDTVGYAIPFQTEAFFRELIQKTPGSDKVIWSAHCHNDLGLAVGNSLAAVSGGARQVECTINGLGERAGNASLEEVVMALKTRHDIFGLETNIDTTQIVPTSKMVSTVTGYPVQPNKAIVGANAFAHESGIHQDGVLKCRETYEIMSAESVGWSTNRLTLGKLSGRNAFRTKLQELGIELDSEEALNAAFARFKELADKKREIFDEDLHALVSDELVSRAPDRYKYVSLSIHSETGEEPVAEIVFNLDGNEKRASGHGSGPIDAVFKAIESKVNSSADLQLYSVNAITAGPESQGEVTVRLSREGYIVNGQGADTDILVASAKAYLSALNKLDSQPRIKAQGVI</sequence>
<evidence type="ECO:0000256" key="3">
    <source>
        <dbReference type="ARBA" id="ARBA00012973"/>
    </source>
</evidence>
<evidence type="ECO:0000256" key="1">
    <source>
        <dbReference type="ARBA" id="ARBA00004689"/>
    </source>
</evidence>
<dbReference type="FunFam" id="3.30.160.270:FF:000003">
    <property type="entry name" value="2-isopropylmalate synthase"/>
    <property type="match status" value="1"/>
</dbReference>
<dbReference type="InterPro" id="IPR000891">
    <property type="entry name" value="PYR_CT"/>
</dbReference>
<dbReference type="PANTHER" id="PTHR10277">
    <property type="entry name" value="HOMOCITRATE SYNTHASE-RELATED"/>
    <property type="match status" value="1"/>
</dbReference>
<feature type="binding site" evidence="12">
    <location>
        <position position="286"/>
    </location>
    <ligand>
        <name>Mn(2+)</name>
        <dbReference type="ChEBI" id="CHEBI:29035"/>
    </ligand>
</feature>
<evidence type="ECO:0000256" key="10">
    <source>
        <dbReference type="ARBA" id="ARBA00023304"/>
    </source>
</evidence>
<dbReference type="GO" id="GO:0003985">
    <property type="term" value="F:acetyl-CoA C-acetyltransferase activity"/>
    <property type="evidence" value="ECO:0007669"/>
    <property type="project" value="UniProtKB-UniRule"/>
</dbReference>
<dbReference type="GO" id="GO:0030145">
    <property type="term" value="F:manganese ion binding"/>
    <property type="evidence" value="ECO:0007669"/>
    <property type="project" value="UniProtKB-UniRule"/>
</dbReference>
<comment type="subunit">
    <text evidence="12">Homodimer.</text>
</comment>
<comment type="cofactor">
    <cofactor evidence="12">
        <name>Mn(2+)</name>
        <dbReference type="ChEBI" id="CHEBI:29035"/>
    </cofactor>
</comment>
<dbReference type="InterPro" id="IPR054691">
    <property type="entry name" value="LeuA/HCS_post-cat"/>
</dbReference>
<comment type="caution">
    <text evidence="14">The sequence shown here is derived from an EMBL/GenBank/DDBJ whole genome shotgun (WGS) entry which is preliminary data.</text>
</comment>
<dbReference type="NCBIfam" id="NF046037">
    <property type="entry name" value="carphisopro"/>
    <property type="match status" value="1"/>
</dbReference>
<dbReference type="InterPro" id="IPR013785">
    <property type="entry name" value="Aldolase_TIM"/>
</dbReference>
<dbReference type="EMBL" id="AVQL01000436">
    <property type="protein sequence ID" value="KEQ01117.1"/>
    <property type="molecule type" value="Genomic_DNA"/>
</dbReference>
<dbReference type="FunFam" id="1.10.238.260:FF:000001">
    <property type="entry name" value="2-isopropylmalate synthase"/>
    <property type="match status" value="1"/>
</dbReference>
<dbReference type="HAMAP" id="MF_01025">
    <property type="entry name" value="LeuA_type1"/>
    <property type="match status" value="1"/>
</dbReference>
<dbReference type="InterPro" id="IPR050073">
    <property type="entry name" value="2-IPM_HCS-like"/>
</dbReference>
<dbReference type="AlphaFoldDB" id="A0A074VB65"/>
<dbReference type="Gene3D" id="3.30.160.270">
    <property type="match status" value="1"/>
</dbReference>
<comment type="pathway">
    <text evidence="1 12">Amino-acid biosynthesis; L-leucine biosynthesis; L-leucine from 3-methyl-2-oxobutanoate: step 1/4.</text>
</comment>
<dbReference type="SMART" id="SM00917">
    <property type="entry name" value="LeuA_dimer"/>
    <property type="match status" value="1"/>
</dbReference>
<keyword evidence="8 12" id="KW-0479">Metal-binding</keyword>
<comment type="function">
    <text evidence="12">Catalyzes the condensation of the acetyl group of acetyl-CoA with 3-methyl-2-oxobutanoate (2-ketoisovalerate) to form 3-carboxy-3-hydroxy-4-methylpentanoate (2-isopropylmalate).</text>
</comment>
<dbReference type="InterPro" id="IPR013709">
    <property type="entry name" value="2-isopropylmalate_synth_dimer"/>
</dbReference>